<evidence type="ECO:0000313" key="7">
    <source>
        <dbReference type="EMBL" id="CAH8354710.1"/>
    </source>
</evidence>
<evidence type="ECO:0000256" key="4">
    <source>
        <dbReference type="ARBA" id="ARBA00022540"/>
    </source>
</evidence>
<sequence length="129" mass="15014">MPSRGWNSICSFCLTHQSCWDQKPTFQCLKRDVLPYLSWVGPHCLYACLEKALKSGDKWQCVKRSVIGRQCRIGSNVKGVNSVVMDPCHHRRRRLFFYSRLSHFQQCTASRECFYCQVEAGYVVFLPRG</sequence>
<name>A0ABC8K749_ERUVS</name>
<dbReference type="EMBL" id="CAKOAT010197376">
    <property type="protein sequence ID" value="CAH8354710.1"/>
    <property type="molecule type" value="Genomic_DNA"/>
</dbReference>
<organism evidence="7 8">
    <name type="scientific">Eruca vesicaria subsp. sativa</name>
    <name type="common">Garden rocket</name>
    <name type="synonym">Eruca sativa</name>
    <dbReference type="NCBI Taxonomy" id="29727"/>
    <lineage>
        <taxon>Eukaryota</taxon>
        <taxon>Viridiplantae</taxon>
        <taxon>Streptophyta</taxon>
        <taxon>Embryophyta</taxon>
        <taxon>Tracheophyta</taxon>
        <taxon>Spermatophyta</taxon>
        <taxon>Magnoliopsida</taxon>
        <taxon>eudicotyledons</taxon>
        <taxon>Gunneridae</taxon>
        <taxon>Pentapetalae</taxon>
        <taxon>rosids</taxon>
        <taxon>malvids</taxon>
        <taxon>Brassicales</taxon>
        <taxon>Brassicaceae</taxon>
        <taxon>Brassiceae</taxon>
        <taxon>Eruca</taxon>
    </lineage>
</organism>
<evidence type="ECO:0000256" key="3">
    <source>
        <dbReference type="ARBA" id="ARBA00022490"/>
    </source>
</evidence>
<keyword evidence="4" id="KW-0396">Initiation factor</keyword>
<evidence type="ECO:0000256" key="2">
    <source>
        <dbReference type="ARBA" id="ARBA00007878"/>
    </source>
</evidence>
<dbReference type="InterPro" id="IPR051960">
    <property type="entry name" value="eIF2B_gamma"/>
</dbReference>
<reference evidence="7 8" key="1">
    <citation type="submission" date="2022-03" db="EMBL/GenBank/DDBJ databases">
        <authorList>
            <person name="Macdonald S."/>
            <person name="Ahmed S."/>
            <person name="Newling K."/>
        </authorList>
    </citation>
    <scope>NUCLEOTIDE SEQUENCE [LARGE SCALE GENOMIC DNA]</scope>
</reference>
<dbReference type="Gene3D" id="2.160.10.10">
    <property type="entry name" value="Hexapeptide repeat proteins"/>
    <property type="match status" value="1"/>
</dbReference>
<evidence type="ECO:0000256" key="1">
    <source>
        <dbReference type="ARBA" id="ARBA00004514"/>
    </source>
</evidence>
<protein>
    <submittedName>
        <fullName evidence="7">Uncharacterized protein</fullName>
    </submittedName>
</protein>
<gene>
    <name evidence="7" type="ORF">ERUC_LOCUS20465</name>
</gene>
<evidence type="ECO:0000256" key="6">
    <source>
        <dbReference type="ARBA" id="ARBA00046432"/>
    </source>
</evidence>
<proteinExistence type="inferred from homology"/>
<comment type="subcellular location">
    <subcellularLocation>
        <location evidence="1">Cytoplasm</location>
        <location evidence="1">Cytosol</location>
    </subcellularLocation>
</comment>
<comment type="caution">
    <text evidence="7">The sequence shown here is derived from an EMBL/GenBank/DDBJ whole genome shotgun (WGS) entry which is preliminary data.</text>
</comment>
<evidence type="ECO:0000256" key="5">
    <source>
        <dbReference type="ARBA" id="ARBA00022917"/>
    </source>
</evidence>
<accession>A0ABC8K749</accession>
<evidence type="ECO:0000313" key="8">
    <source>
        <dbReference type="Proteomes" id="UP001642260"/>
    </source>
</evidence>
<dbReference type="PANTHER" id="PTHR45989:SF1">
    <property type="entry name" value="TRANSLATION INITIATION FACTOR EIF-2B SUBUNIT GAMMA"/>
    <property type="match status" value="1"/>
</dbReference>
<keyword evidence="5" id="KW-0648">Protein biosynthesis</keyword>
<keyword evidence="3" id="KW-0963">Cytoplasm</keyword>
<dbReference type="GO" id="GO:0005829">
    <property type="term" value="C:cytosol"/>
    <property type="evidence" value="ECO:0007669"/>
    <property type="project" value="UniProtKB-SubCell"/>
</dbReference>
<dbReference type="Proteomes" id="UP001642260">
    <property type="component" value="Unassembled WGS sequence"/>
</dbReference>
<keyword evidence="8" id="KW-1185">Reference proteome</keyword>
<dbReference type="PANTHER" id="PTHR45989">
    <property type="entry name" value="TRANSLATION INITIATION FACTOR EIF-2B SUBUNIT GAMMA"/>
    <property type="match status" value="1"/>
</dbReference>
<comment type="similarity">
    <text evidence="2">Belongs to the eIF-2B gamma/epsilon subunits family.</text>
</comment>
<dbReference type="AlphaFoldDB" id="A0ABC8K749"/>
<comment type="subunit">
    <text evidence="6">Component of the translation initiation factor 2B (eIF2B) complex which is a heterodecamer of two sets of five different subunits: alpha, beta, gamma, delta and epsilon. Subunits alpha, beta and delta comprise a regulatory subcomplex and subunits epsilon and gamma comprise a catalytic subcomplex. Within the complex, the hexameric regulatory complex resides at the center, with the two heterodimeric catalytic subcomplexes bound on opposite sides.</text>
</comment>